<feature type="compositionally biased region" description="Basic and acidic residues" evidence="1">
    <location>
        <begin position="735"/>
        <end position="745"/>
    </location>
</feature>
<feature type="region of interest" description="Disordered" evidence="1">
    <location>
        <begin position="1"/>
        <end position="124"/>
    </location>
</feature>
<dbReference type="Proteomes" id="UP000712600">
    <property type="component" value="Unassembled WGS sequence"/>
</dbReference>
<evidence type="ECO:0000256" key="1">
    <source>
        <dbReference type="SAM" id="MobiDB-lite"/>
    </source>
</evidence>
<feature type="compositionally biased region" description="Basic and acidic residues" evidence="1">
    <location>
        <begin position="778"/>
        <end position="792"/>
    </location>
</feature>
<evidence type="ECO:0000313" key="2">
    <source>
        <dbReference type="EMBL" id="KAF3558282.1"/>
    </source>
</evidence>
<sequence length="792" mass="86248">MTPSKTTPGETTPGETTPSKETPGEMTPSEPPPPAVSSGPPVGPINIESSREDLMQSSERETAEPSVTDGNKKKRYAPDSSASIDAQARTGSDEPPRKKKKKEKKKRGEPLTTTGGGSASEERRIKFRDRVEFKYDGDTPLAYAPSECVEPIRQIRGGAKDMPPVKDLLFKDAYIDAARTKSDGSMNYVVELGDTSLKETISKLKQSDRLMRARDTVLYRKMSEFKAAIEKAAAEQSRLLAGKKAQKEKFMEKFGEMKDKFKNAGEKIRGLKRERESCFGKRENCFGGEEGGHDFKASEGGQPVEGFSKLRLSNKPTGRELGESSVQGHEVVSRVERSEDTTAPLVLGHAPSMANLVVGEESLIPVLRVSDANTTPPLGLEEAGSEPVDILELSDSSAEEEGGEKLNERVPGDNPQGTEEGVVDEVEDSPASATDEAGGALDQLEARSDGSMNYVVELYDTALKDTISKLKQSDKLVRARDTVLNRKTSEFRAAIDKAAAEQSRLLAGKKAQKEKFMEKFGELKDKVKRFEDATAPLVLGPAPSMVNLVVGEEWLIPVLRVSDANPTPPLGLEEAGSEPVDLIDSQTLQLKKRVAKNRMSGSPGIIRKEQRKEWSTKLRIRLLRQRTRLEAPQISSKLESSRKTPIVPKTNLIYLQESAVQGHEVVSRVERFKDATAPLVLGPAPSMANLVVGEEWLIPVLRVSDANPTPPLGLEEAGSEPVDLLELSDSSAEEEGGKKSDEWVPRDNPQGTEEGVVDEVEDPLASATYEAGGASDQLEARVVGEDPDRAED</sequence>
<feature type="compositionally biased region" description="Basic and acidic residues" evidence="1">
    <location>
        <begin position="331"/>
        <end position="340"/>
    </location>
</feature>
<proteinExistence type="predicted"/>
<name>A0A8S9QWT3_BRACR</name>
<protein>
    <submittedName>
        <fullName evidence="2">Uncharacterized protein</fullName>
    </submittedName>
</protein>
<organism evidence="2 3">
    <name type="scientific">Brassica cretica</name>
    <name type="common">Mustard</name>
    <dbReference type="NCBI Taxonomy" id="69181"/>
    <lineage>
        <taxon>Eukaryota</taxon>
        <taxon>Viridiplantae</taxon>
        <taxon>Streptophyta</taxon>
        <taxon>Embryophyta</taxon>
        <taxon>Tracheophyta</taxon>
        <taxon>Spermatophyta</taxon>
        <taxon>Magnoliopsida</taxon>
        <taxon>eudicotyledons</taxon>
        <taxon>Gunneridae</taxon>
        <taxon>Pentapetalae</taxon>
        <taxon>rosids</taxon>
        <taxon>malvids</taxon>
        <taxon>Brassicales</taxon>
        <taxon>Brassicaceae</taxon>
        <taxon>Brassiceae</taxon>
        <taxon>Brassica</taxon>
    </lineage>
</organism>
<comment type="caution">
    <text evidence="2">The sequence shown here is derived from an EMBL/GenBank/DDBJ whole genome shotgun (WGS) entry which is preliminary data.</text>
</comment>
<feature type="region of interest" description="Disordered" evidence="1">
    <location>
        <begin position="711"/>
        <end position="792"/>
    </location>
</feature>
<feature type="compositionally biased region" description="Basic residues" evidence="1">
    <location>
        <begin position="97"/>
        <end position="107"/>
    </location>
</feature>
<feature type="compositionally biased region" description="Basic and acidic residues" evidence="1">
    <location>
        <begin position="49"/>
        <end position="63"/>
    </location>
</feature>
<feature type="compositionally biased region" description="Low complexity" evidence="1">
    <location>
        <begin position="1"/>
        <end position="28"/>
    </location>
</feature>
<dbReference type="EMBL" id="QGKX02000996">
    <property type="protein sequence ID" value="KAF3558282.1"/>
    <property type="molecule type" value="Genomic_DNA"/>
</dbReference>
<gene>
    <name evidence="2" type="ORF">F2Q69_00013265</name>
</gene>
<feature type="region of interest" description="Disordered" evidence="1">
    <location>
        <begin position="394"/>
        <end position="440"/>
    </location>
</feature>
<evidence type="ECO:0000313" key="3">
    <source>
        <dbReference type="Proteomes" id="UP000712600"/>
    </source>
</evidence>
<reference evidence="2" key="1">
    <citation type="submission" date="2019-12" db="EMBL/GenBank/DDBJ databases">
        <title>Genome sequencing and annotation of Brassica cretica.</title>
        <authorList>
            <person name="Studholme D.J."/>
            <person name="Sarris P."/>
        </authorList>
    </citation>
    <scope>NUCLEOTIDE SEQUENCE</scope>
    <source>
        <strain evidence="2">PFS-109/04</strain>
        <tissue evidence="2">Leaf</tissue>
    </source>
</reference>
<feature type="region of interest" description="Disordered" evidence="1">
    <location>
        <begin position="292"/>
        <end position="340"/>
    </location>
</feature>
<accession>A0A8S9QWT3</accession>
<dbReference type="AlphaFoldDB" id="A0A8S9QWT3"/>